<dbReference type="EMBL" id="JBHLUD010000003">
    <property type="protein sequence ID" value="MFC0542335.1"/>
    <property type="molecule type" value="Genomic_DNA"/>
</dbReference>
<dbReference type="PANTHER" id="PTHR35525:SF3">
    <property type="entry name" value="BLL6575 PROTEIN"/>
    <property type="match status" value="1"/>
</dbReference>
<feature type="domain" description="Zinc finger CGNR" evidence="1">
    <location>
        <begin position="127"/>
        <end position="169"/>
    </location>
</feature>
<dbReference type="Pfam" id="PF07336">
    <property type="entry name" value="ABATE"/>
    <property type="match status" value="1"/>
</dbReference>
<gene>
    <name evidence="2" type="ORF">ACFFH7_12635</name>
</gene>
<sequence>MDLVLSFVNSHDGSAVDPSRVDRFMDGEHYRSWLAERGLPAEASDADAAAARELREALIDVVRTHNADVAAGRLAEAEERLRRMALRHPLTPVITASGVELQPAQPGVFGEVLAAVVELSLSGKWARLKTCRAHPCRWVFVDQTRNGSAVYCSPGCASRAAMRAYRERKKASSGPATP</sequence>
<dbReference type="Pfam" id="PF11706">
    <property type="entry name" value="zf-CGNR"/>
    <property type="match status" value="1"/>
</dbReference>
<dbReference type="InterPro" id="IPR021005">
    <property type="entry name" value="Znf_CGNR"/>
</dbReference>
<dbReference type="InterPro" id="IPR010852">
    <property type="entry name" value="ABATE"/>
</dbReference>
<proteinExistence type="predicted"/>
<dbReference type="PANTHER" id="PTHR35525">
    <property type="entry name" value="BLL6575 PROTEIN"/>
    <property type="match status" value="1"/>
</dbReference>
<comment type="caution">
    <text evidence="2">The sequence shown here is derived from an EMBL/GenBank/DDBJ whole genome shotgun (WGS) entry which is preliminary data.</text>
</comment>
<accession>A0ABV6MPU1</accession>
<evidence type="ECO:0000313" key="2">
    <source>
        <dbReference type="EMBL" id="MFC0542335.1"/>
    </source>
</evidence>
<name>A0ABV6MPU1_9PSEU</name>
<reference evidence="2 3" key="1">
    <citation type="submission" date="2024-09" db="EMBL/GenBank/DDBJ databases">
        <authorList>
            <person name="Sun Q."/>
            <person name="Mori K."/>
        </authorList>
    </citation>
    <scope>NUCLEOTIDE SEQUENCE [LARGE SCALE GENOMIC DNA]</scope>
    <source>
        <strain evidence="2 3">TBRC 1432</strain>
    </source>
</reference>
<dbReference type="InterPro" id="IPR023286">
    <property type="entry name" value="ABATE_dom_sf"/>
</dbReference>
<dbReference type="Proteomes" id="UP001589810">
    <property type="component" value="Unassembled WGS sequence"/>
</dbReference>
<evidence type="ECO:0000313" key="3">
    <source>
        <dbReference type="Proteomes" id="UP001589810"/>
    </source>
</evidence>
<evidence type="ECO:0000259" key="1">
    <source>
        <dbReference type="Pfam" id="PF11706"/>
    </source>
</evidence>
<dbReference type="RefSeq" id="WP_273942844.1">
    <property type="nucleotide sequence ID" value="NZ_CP097263.1"/>
</dbReference>
<keyword evidence="3" id="KW-1185">Reference proteome</keyword>
<dbReference type="SUPFAM" id="SSF160904">
    <property type="entry name" value="Jann2411-like"/>
    <property type="match status" value="1"/>
</dbReference>
<dbReference type="Gene3D" id="1.10.3300.10">
    <property type="entry name" value="Jann2411-like domain"/>
    <property type="match status" value="1"/>
</dbReference>
<protein>
    <submittedName>
        <fullName evidence="2">CGNR zinc finger domain-containing protein</fullName>
    </submittedName>
</protein>
<organism evidence="2 3">
    <name type="scientific">Kutzneria chonburiensis</name>
    <dbReference type="NCBI Taxonomy" id="1483604"/>
    <lineage>
        <taxon>Bacteria</taxon>
        <taxon>Bacillati</taxon>
        <taxon>Actinomycetota</taxon>
        <taxon>Actinomycetes</taxon>
        <taxon>Pseudonocardiales</taxon>
        <taxon>Pseudonocardiaceae</taxon>
        <taxon>Kutzneria</taxon>
    </lineage>
</organism>